<keyword evidence="1" id="KW-0813">Transport</keyword>
<evidence type="ECO:0000256" key="1">
    <source>
        <dbReference type="ARBA" id="ARBA00022448"/>
    </source>
</evidence>
<evidence type="ECO:0000259" key="4">
    <source>
        <dbReference type="PROSITE" id="PS50893"/>
    </source>
</evidence>
<dbReference type="SUPFAM" id="SSF52540">
    <property type="entry name" value="P-loop containing nucleoside triphosphate hydrolases"/>
    <property type="match status" value="1"/>
</dbReference>
<feature type="domain" description="ABC transporter" evidence="4">
    <location>
        <begin position="14"/>
        <end position="243"/>
    </location>
</feature>
<dbReference type="PANTHER" id="PTHR24220">
    <property type="entry name" value="IMPORT ATP-BINDING PROTEIN"/>
    <property type="match status" value="1"/>
</dbReference>
<evidence type="ECO:0000313" key="5">
    <source>
        <dbReference type="EMBL" id="PSB38335.1"/>
    </source>
</evidence>
<evidence type="ECO:0000256" key="3">
    <source>
        <dbReference type="ARBA" id="ARBA00022840"/>
    </source>
</evidence>
<dbReference type="InterPro" id="IPR017911">
    <property type="entry name" value="MacB-like_ATP-bd"/>
</dbReference>
<evidence type="ECO:0000256" key="2">
    <source>
        <dbReference type="ARBA" id="ARBA00022741"/>
    </source>
</evidence>
<organism evidence="5 6">
    <name type="scientific">Aphanothece cf. minutissima CCALA 015</name>
    <dbReference type="NCBI Taxonomy" id="2107695"/>
    <lineage>
        <taxon>Bacteria</taxon>
        <taxon>Bacillati</taxon>
        <taxon>Cyanobacteriota</taxon>
        <taxon>Cyanophyceae</taxon>
        <taxon>Oscillatoriophycideae</taxon>
        <taxon>Chroococcales</taxon>
        <taxon>Aphanothecaceae</taxon>
        <taxon>Aphanothece</taxon>
    </lineage>
</organism>
<dbReference type="InterPro" id="IPR003439">
    <property type="entry name" value="ABC_transporter-like_ATP-bd"/>
</dbReference>
<keyword evidence="2" id="KW-0547">Nucleotide-binding</keyword>
<accession>A0ABX5F9D2</accession>
<dbReference type="InterPro" id="IPR027417">
    <property type="entry name" value="P-loop_NTPase"/>
</dbReference>
<comment type="caution">
    <text evidence="5">The sequence shown here is derived from an EMBL/GenBank/DDBJ whole genome shotgun (WGS) entry which is preliminary data.</text>
</comment>
<dbReference type="PROSITE" id="PS00211">
    <property type="entry name" value="ABC_TRANSPORTER_1"/>
    <property type="match status" value="1"/>
</dbReference>
<dbReference type="SMART" id="SM00382">
    <property type="entry name" value="AAA"/>
    <property type="match status" value="1"/>
</dbReference>
<proteinExistence type="predicted"/>
<reference evidence="5 6" key="1">
    <citation type="submission" date="2018-03" db="EMBL/GenBank/DDBJ databases">
        <title>The ancient ancestry and fast evolution of plastids.</title>
        <authorList>
            <person name="Moore K.R."/>
            <person name="Magnabosco C."/>
            <person name="Momper L."/>
            <person name="Gold D.A."/>
            <person name="Bosak T."/>
            <person name="Fournier G.P."/>
        </authorList>
    </citation>
    <scope>NUCLEOTIDE SEQUENCE [LARGE SCALE GENOMIC DNA]</scope>
    <source>
        <strain evidence="5 6">CCALA 015</strain>
    </source>
</reference>
<dbReference type="Gene3D" id="3.40.50.300">
    <property type="entry name" value="P-loop containing nucleotide triphosphate hydrolases"/>
    <property type="match status" value="1"/>
</dbReference>
<dbReference type="InterPro" id="IPR003593">
    <property type="entry name" value="AAA+_ATPase"/>
</dbReference>
<dbReference type="EMBL" id="PVWP01000003">
    <property type="protein sequence ID" value="PSB38335.1"/>
    <property type="molecule type" value="Genomic_DNA"/>
</dbReference>
<name>A0ABX5F9D2_9CHRO</name>
<keyword evidence="6" id="KW-1185">Reference proteome</keyword>
<dbReference type="Proteomes" id="UP000238218">
    <property type="component" value="Unassembled WGS sequence"/>
</dbReference>
<gene>
    <name evidence="5" type="ORF">C7B81_06460</name>
</gene>
<dbReference type="InterPro" id="IPR017871">
    <property type="entry name" value="ABC_transporter-like_CS"/>
</dbReference>
<dbReference type="Pfam" id="PF00005">
    <property type="entry name" value="ABC_tran"/>
    <property type="match status" value="1"/>
</dbReference>
<dbReference type="GO" id="GO:0005524">
    <property type="term" value="F:ATP binding"/>
    <property type="evidence" value="ECO:0007669"/>
    <property type="project" value="UniProtKB-KW"/>
</dbReference>
<keyword evidence="3 5" id="KW-0067">ATP-binding</keyword>
<protein>
    <submittedName>
        <fullName evidence="5">ABC transporter ATP-binding protein</fullName>
    </submittedName>
</protein>
<sequence length="243" mass="25848">MPDAPLDAPPASAIELRGLSKRFQEGESERTVLQAVDLTIAPGQFVVLLGQSGSGKSTLLHLIGGIDTPSSGSVGIGGVDLTALDERHRTLFRRDHIGFIFQFFNLIPTLSVLENVTLPGELAGRPRQALETAARDLLGRVGLADRASTRPDRLSGGQQQRVAIARALLHQPLLILADEPTGNLDEHTGEQVLQLLIDLTRQQGRTLIMATHNGAIAGRADRVLRVQEGHLLEASAPAAAVAA</sequence>
<dbReference type="RefSeq" id="WP_106220450.1">
    <property type="nucleotide sequence ID" value="NZ_PVWP01000003.1"/>
</dbReference>
<dbReference type="InterPro" id="IPR015854">
    <property type="entry name" value="ABC_transpr_LolD-like"/>
</dbReference>
<evidence type="ECO:0000313" key="6">
    <source>
        <dbReference type="Proteomes" id="UP000238218"/>
    </source>
</evidence>
<dbReference type="PANTHER" id="PTHR24220:SF685">
    <property type="entry name" value="ABC TRANSPORTER RELATED"/>
    <property type="match status" value="1"/>
</dbReference>
<dbReference type="CDD" id="cd03255">
    <property type="entry name" value="ABC_MJ0796_LolCDE_FtsE"/>
    <property type="match status" value="1"/>
</dbReference>
<dbReference type="PROSITE" id="PS50893">
    <property type="entry name" value="ABC_TRANSPORTER_2"/>
    <property type="match status" value="1"/>
</dbReference>